<protein>
    <submittedName>
        <fullName evidence="1">Uncharacterized protein</fullName>
    </submittedName>
</protein>
<evidence type="ECO:0000313" key="2">
    <source>
        <dbReference type="Proteomes" id="UP000003755"/>
    </source>
</evidence>
<name>C9L913_BLAHA</name>
<dbReference type="AlphaFoldDB" id="C9L913"/>
<dbReference type="PROSITE" id="PS51257">
    <property type="entry name" value="PROKAR_LIPOPROTEIN"/>
    <property type="match status" value="1"/>
</dbReference>
<gene>
    <name evidence="1" type="ORF">BLAHAN_05894</name>
</gene>
<comment type="caution">
    <text evidence="1">The sequence shown here is derived from an EMBL/GenBank/DDBJ whole genome shotgun (WGS) entry which is preliminary data.</text>
</comment>
<accession>C9L913</accession>
<dbReference type="EMBL" id="ABYU02000027">
    <property type="protein sequence ID" value="EEX21159.1"/>
    <property type="molecule type" value="Genomic_DNA"/>
</dbReference>
<dbReference type="eggNOG" id="ENOG5033RSK">
    <property type="taxonomic scope" value="Bacteria"/>
</dbReference>
<reference evidence="1" key="1">
    <citation type="submission" date="2009-09" db="EMBL/GenBank/DDBJ databases">
        <authorList>
            <person name="Weinstock G."/>
            <person name="Sodergren E."/>
            <person name="Clifton S."/>
            <person name="Fulton L."/>
            <person name="Fulton B."/>
            <person name="Courtney L."/>
            <person name="Fronick C."/>
            <person name="Harrison M."/>
            <person name="Strong C."/>
            <person name="Farmer C."/>
            <person name="Delahaunty K."/>
            <person name="Markovic C."/>
            <person name="Hall O."/>
            <person name="Minx P."/>
            <person name="Tomlinson C."/>
            <person name="Mitreva M."/>
            <person name="Nelson J."/>
            <person name="Hou S."/>
            <person name="Wollam A."/>
            <person name="Pepin K.H."/>
            <person name="Johnson M."/>
            <person name="Bhonagiri V."/>
            <person name="Nash W.E."/>
            <person name="Warren W."/>
            <person name="Chinwalla A."/>
            <person name="Mardis E.R."/>
            <person name="Wilson R.K."/>
        </authorList>
    </citation>
    <scope>NUCLEOTIDE SEQUENCE [LARGE SCALE GENOMIC DNA]</scope>
    <source>
        <strain evidence="1">DSM 20583</strain>
    </source>
</reference>
<evidence type="ECO:0000313" key="1">
    <source>
        <dbReference type="EMBL" id="EEX21159.1"/>
    </source>
</evidence>
<dbReference type="HOGENOM" id="CLU_100123_0_0_9"/>
<dbReference type="STRING" id="537007.BLAHAN_05894"/>
<keyword evidence="2" id="KW-1185">Reference proteome</keyword>
<sequence>MGSMKNKKGIIICMIMISILLLGGCGTKISHKSPEAVVKSLISAYQNQDEEAVKKAFGVNPDKKCAKEIQKEIDYNMDYFKAHEADKVEFRKSKSLGKFDKYELVYVWYDYKVKKQKETLEVPAMSFYYVKKKDKKYYVVPAKDVNEKMSENSRKEYSEFMKGDVYQEYDKAYQTFIRKNPKYENSLQNKFEEIVK</sequence>
<dbReference type="Proteomes" id="UP000003755">
    <property type="component" value="Unassembled WGS sequence"/>
</dbReference>
<proteinExistence type="predicted"/>
<organism evidence="1 2">
    <name type="scientific">Blautia hansenii DSM 20583</name>
    <dbReference type="NCBI Taxonomy" id="537007"/>
    <lineage>
        <taxon>Bacteria</taxon>
        <taxon>Bacillati</taxon>
        <taxon>Bacillota</taxon>
        <taxon>Clostridia</taxon>
        <taxon>Lachnospirales</taxon>
        <taxon>Lachnospiraceae</taxon>
        <taxon>Blautia</taxon>
    </lineage>
</organism>
<dbReference type="KEGG" id="bhan:CGC63_00035"/>